<dbReference type="Proteomes" id="UP000306700">
    <property type="component" value="Unassembled WGS sequence"/>
</dbReference>
<evidence type="ECO:0000313" key="11">
    <source>
        <dbReference type="Proteomes" id="UP000306700"/>
    </source>
</evidence>
<evidence type="ECO:0000313" key="4">
    <source>
        <dbReference type="EMBL" id="MBL6205109.1"/>
    </source>
</evidence>
<dbReference type="Proteomes" id="UP000186595">
    <property type="component" value="Unassembled WGS sequence"/>
</dbReference>
<gene>
    <name evidence="3" type="ORF">A2J79_004748</name>
    <name evidence="6" type="ORF">BMT50_06535</name>
    <name evidence="2" type="ORF">BRV02_004802</name>
    <name evidence="1" type="ORF">BTB68_005178</name>
    <name evidence="7" type="ORF">BTQ06_26660</name>
    <name evidence="8" type="ORF">C9160_07320</name>
    <name evidence="5" type="ORF">JNA65_24520</name>
    <name evidence="4" type="ORF">JNA68_18195</name>
</gene>
<dbReference type="EMBL" id="AATCLQ010000062">
    <property type="protein sequence ID" value="EFJ6484323.1"/>
    <property type="molecule type" value="Genomic_DNA"/>
</dbReference>
<dbReference type="EMBL" id="MRVZ01000147">
    <property type="protein sequence ID" value="PAU11855.1"/>
    <property type="molecule type" value="Genomic_DNA"/>
</dbReference>
<dbReference type="EMBL" id="AASRHK010000133">
    <property type="protein sequence ID" value="EFF8957078.1"/>
    <property type="molecule type" value="Genomic_DNA"/>
</dbReference>
<reference evidence="1 12" key="5">
    <citation type="submission" date="2020-02" db="EMBL/GenBank/DDBJ databases">
        <authorList>
            <consortium name="PulseNet: The National Subtyping Network for Foodborne Disease Surveillance"/>
            <person name="Tarr C.L."/>
            <person name="Trees E."/>
            <person name="Katz L.S."/>
            <person name="Carleton-Romer H.A."/>
            <person name="Stroika S."/>
            <person name="Kucerova Z."/>
            <person name="Roache K.F."/>
            <person name="Sabol A.L."/>
            <person name="Besser J."/>
            <person name="Gerner-Smidt P."/>
        </authorList>
    </citation>
    <scope>NUCLEOTIDE SEQUENCE [LARGE SCALE GENOMIC DNA]</scope>
    <source>
        <strain evidence="1 12">PNUSAE005278</strain>
    </source>
</reference>
<dbReference type="EMBL" id="JAETYU010000024">
    <property type="protein sequence ID" value="MBL6205109.1"/>
    <property type="molecule type" value="Genomic_DNA"/>
</dbReference>
<evidence type="ECO:0000313" key="5">
    <source>
        <dbReference type="EMBL" id="MBL6237026.1"/>
    </source>
</evidence>
<name>A0A085NZY8_ECOLX</name>
<dbReference type="Proteomes" id="UP000711811">
    <property type="component" value="Unassembled WGS sequence"/>
</dbReference>
<dbReference type="Proteomes" id="UP000218543">
    <property type="component" value="Unassembled WGS sequence"/>
</dbReference>
<reference evidence="6 9" key="1">
    <citation type="submission" date="2016-11" db="EMBL/GenBank/DDBJ databases">
        <title>Draft genome sequences of five Shigatoxin-producing Escherichia coli isolates harboring the new recently described Subtilase cytotoxin allelic variant subAB2-3.</title>
        <authorList>
            <person name="Tasara T."/>
            <person name="Fierz L."/>
            <person name="Klumpp J."/>
            <person name="Schmidt H."/>
            <person name="Stephan R."/>
        </authorList>
    </citation>
    <scope>NUCLEOTIDE SEQUENCE [LARGE SCALE GENOMIC DNA]</scope>
    <source>
        <strain evidence="6 9">453</strain>
    </source>
</reference>
<reference evidence="4 14" key="6">
    <citation type="submission" date="2021-01" db="EMBL/GenBank/DDBJ databases">
        <title>Genomes of Escherichia coli STEC strains from raw meat-based diets for companion animals.</title>
        <authorList>
            <person name="Stevens M.J.A."/>
            <person name="Stephan R."/>
        </authorList>
    </citation>
    <scope>NUCLEOTIDE SEQUENCE [LARGE SCALE GENOMIC DNA]</scope>
    <source>
        <strain evidence="4">ATC7-7</strain>
        <strain evidence="5 14">LSC1-58</strain>
    </source>
</reference>
<comment type="caution">
    <text evidence="3">The sequence shown here is derived from an EMBL/GenBank/DDBJ whole genome shotgun (WGS) entry which is preliminary data.</text>
</comment>
<dbReference type="Proteomes" id="UP000534332">
    <property type="component" value="Unassembled WGS sequence"/>
</dbReference>
<organism evidence="3 15">
    <name type="scientific">Escherichia coli</name>
    <dbReference type="NCBI Taxonomy" id="562"/>
    <lineage>
        <taxon>Bacteria</taxon>
        <taxon>Pseudomonadati</taxon>
        <taxon>Pseudomonadota</taxon>
        <taxon>Gammaproteobacteria</taxon>
        <taxon>Enterobacterales</taxon>
        <taxon>Enterobacteriaceae</taxon>
        <taxon>Escherichia</taxon>
    </lineage>
</organism>
<dbReference type="EMBL" id="MPGR01000001">
    <property type="protein sequence ID" value="OKB72455.1"/>
    <property type="molecule type" value="Genomic_DNA"/>
</dbReference>
<evidence type="ECO:0000313" key="2">
    <source>
        <dbReference type="EMBL" id="EFG2163640.1"/>
    </source>
</evidence>
<accession>A0A085NZY8</accession>
<evidence type="ECO:0000313" key="13">
    <source>
        <dbReference type="Proteomes" id="UP000534332"/>
    </source>
</evidence>
<evidence type="ECO:0000313" key="14">
    <source>
        <dbReference type="Proteomes" id="UP000615017"/>
    </source>
</evidence>
<evidence type="ECO:0000313" key="1">
    <source>
        <dbReference type="EMBL" id="EFF8957078.1"/>
    </source>
</evidence>
<dbReference type="Proteomes" id="UP000524010">
    <property type="component" value="Unassembled WGS sequence"/>
</dbReference>
<evidence type="ECO:0000313" key="10">
    <source>
        <dbReference type="Proteomes" id="UP000218543"/>
    </source>
</evidence>
<evidence type="ECO:0000313" key="7">
    <source>
        <dbReference type="EMBL" id="PAU11855.1"/>
    </source>
</evidence>
<evidence type="ECO:0000313" key="12">
    <source>
        <dbReference type="Proteomes" id="UP000524010"/>
    </source>
</evidence>
<dbReference type="Proteomes" id="UP000655659">
    <property type="component" value="Unassembled WGS sequence"/>
</dbReference>
<dbReference type="RefSeq" id="WP_000555830.1">
    <property type="nucleotide sequence ID" value="NZ_BFOT01000129.1"/>
</dbReference>
<sequence>MHSLLILLYVVVWRACTILRVIAPVSAVRAWCEYQLEGMTILRDAYSSLAKAAGMQNDAFEYTESIARHLGYKSGGDQLKSGLFRPFLWHIRVKGHRLGAVMEMEAWKTWKNGCNDVCNPWEDVCNPWERGWNDGWTECLNQRIAGLLKQACIEFSDAD</sequence>
<evidence type="ECO:0000313" key="15">
    <source>
        <dbReference type="Proteomes" id="UP000711811"/>
    </source>
</evidence>
<evidence type="ECO:0000313" key="3">
    <source>
        <dbReference type="EMBL" id="EFJ6484323.1"/>
    </source>
</evidence>
<dbReference type="Proteomes" id="UP000615017">
    <property type="component" value="Unassembled WGS sequence"/>
</dbReference>
<reference evidence="8 11" key="3">
    <citation type="submission" date="2018-12" db="EMBL/GenBank/DDBJ databases">
        <title>Food and Water Safety Consortium.</title>
        <authorList>
            <person name="Tyson S."/>
            <person name="Peterson C.-L."/>
            <person name="Olson A."/>
            <person name="Tyler S."/>
            <person name="Cabral J."/>
            <person name="Lynch T."/>
            <person name="Knox N."/>
            <person name="Van Domselaar G."/>
            <person name="Graham M."/>
        </authorList>
    </citation>
    <scope>NUCLEOTIDE SEQUENCE [LARGE SCALE GENOMIC DNA]</scope>
    <source>
        <strain evidence="8 11">FWSEC0384</strain>
    </source>
</reference>
<evidence type="ECO:0000313" key="6">
    <source>
        <dbReference type="EMBL" id="OKB72455.1"/>
    </source>
</evidence>
<protein>
    <submittedName>
        <fullName evidence="3">Uncharacterized protein</fullName>
    </submittedName>
</protein>
<evidence type="ECO:0000313" key="9">
    <source>
        <dbReference type="Proteomes" id="UP000186595"/>
    </source>
</evidence>
<evidence type="ECO:0000313" key="8">
    <source>
        <dbReference type="EMBL" id="TJH23109.1"/>
    </source>
</evidence>
<proteinExistence type="predicted"/>
<dbReference type="EMBL" id="AASSGK010000060">
    <property type="protein sequence ID" value="EFG2163640.1"/>
    <property type="molecule type" value="Genomic_DNA"/>
</dbReference>
<dbReference type="EMBL" id="RRNI01000006">
    <property type="protein sequence ID" value="TJH23109.1"/>
    <property type="molecule type" value="Genomic_DNA"/>
</dbReference>
<dbReference type="EMBL" id="JAETYZ010000050">
    <property type="protein sequence ID" value="MBL6237026.1"/>
    <property type="molecule type" value="Genomic_DNA"/>
</dbReference>
<dbReference type="AlphaFoldDB" id="A0A085NZY8"/>
<reference evidence="3 13" key="4">
    <citation type="submission" date="2020-02" db="EMBL/GenBank/DDBJ databases">
        <authorList>
            <person name="Ashton P.M."/>
            <person name="Dallman T."/>
            <person name="Nair S."/>
            <person name="De Pinna E."/>
            <person name="Peters T."/>
            <person name="Grant K."/>
        </authorList>
    </citation>
    <scope>NUCLEOTIDE SEQUENCE</scope>
    <source>
        <strain evidence="2 13">188143</strain>
        <strain evidence="3">93335</strain>
    </source>
</reference>
<reference evidence="7 10" key="2">
    <citation type="submission" date="2016-12" db="EMBL/GenBank/DDBJ databases">
        <title>Real-Time Genomic Investigation Underlying the Public Health Response to a Shiga Toxin-Producing Escherichia Coli O26:H11 Outbreak in a Nursery.</title>
        <authorList>
            <person name="Ferdous M."/>
            <person name="Moran-Gilad J."/>
            <person name="Rossen J.W."/>
            <person name="Gdalevich M."/>
        </authorList>
    </citation>
    <scope>NUCLEOTIDE SEQUENCE [LARGE SCALE GENOMIC DNA]</scope>
    <source>
        <strain evidence="7 10">STEC 514-2</strain>
    </source>
</reference>